<evidence type="ECO:0000256" key="4">
    <source>
        <dbReference type="ARBA" id="ARBA00023163"/>
    </source>
</evidence>
<dbReference type="CDD" id="cd06288">
    <property type="entry name" value="PBP1_sucrose_transcription_regulator"/>
    <property type="match status" value="1"/>
</dbReference>
<dbReference type="Proteomes" id="UP001596411">
    <property type="component" value="Unassembled WGS sequence"/>
</dbReference>
<dbReference type="RefSeq" id="WP_379730142.1">
    <property type="nucleotide sequence ID" value="NZ_JBHSZP010000036.1"/>
</dbReference>
<feature type="domain" description="HTH lacI-type" evidence="5">
    <location>
        <begin position="2"/>
        <end position="56"/>
    </location>
</feature>
<sequence>MVSIKDVARLAGTSFKTVSRVINDDPAVREETRARVLEAIEELGYRPNSAARTMRSQRSGVIGFISDRVTTQPHSGDILRGAQQVADAHDKVLMVVNIDRDAGFRHRQRALDILLERRAEGLIYACDYHREVELPKEMGMVPSVLANGFASGAIRVPTFLPDEQQAALEVTRFLLAQGHRRIAYLGLNPRLAAASLRQAGYRQALEEAGIKVDEALIHPALVGAPDGDERSTVEEAIDRLLANSPRPTAILCGQDSTAMQLYLALAGRGLGVGRDLAVASFDDQRPISTFLTPGLTTMRLPHLEMGRQAMHCLLAGSREATTVRLPFVRIERESHLVAGLSPRSPLSESAVSDGPRQ</sequence>
<keyword evidence="7" id="KW-1185">Reference proteome</keyword>
<dbReference type="SUPFAM" id="SSF53822">
    <property type="entry name" value="Periplasmic binding protein-like I"/>
    <property type="match status" value="1"/>
</dbReference>
<dbReference type="EMBL" id="JBHSZP010000036">
    <property type="protein sequence ID" value="MFC7091266.1"/>
    <property type="molecule type" value="Genomic_DNA"/>
</dbReference>
<evidence type="ECO:0000313" key="6">
    <source>
        <dbReference type="EMBL" id="MFC7091266.1"/>
    </source>
</evidence>
<dbReference type="Pfam" id="PF00356">
    <property type="entry name" value="LacI"/>
    <property type="match status" value="1"/>
</dbReference>
<accession>A0ABW2EZ91</accession>
<dbReference type="PROSITE" id="PS50932">
    <property type="entry name" value="HTH_LACI_2"/>
    <property type="match status" value="1"/>
</dbReference>
<protein>
    <submittedName>
        <fullName evidence="6">LacI family DNA-binding transcriptional regulator</fullName>
    </submittedName>
</protein>
<dbReference type="PANTHER" id="PTHR30146">
    <property type="entry name" value="LACI-RELATED TRANSCRIPTIONAL REPRESSOR"/>
    <property type="match status" value="1"/>
</dbReference>
<evidence type="ECO:0000259" key="5">
    <source>
        <dbReference type="PROSITE" id="PS50932"/>
    </source>
</evidence>
<dbReference type="SUPFAM" id="SSF47413">
    <property type="entry name" value="lambda repressor-like DNA-binding domains"/>
    <property type="match status" value="1"/>
</dbReference>
<dbReference type="Gene3D" id="1.10.260.40">
    <property type="entry name" value="lambda repressor-like DNA-binding domains"/>
    <property type="match status" value="1"/>
</dbReference>
<evidence type="ECO:0000256" key="1">
    <source>
        <dbReference type="ARBA" id="ARBA00022491"/>
    </source>
</evidence>
<evidence type="ECO:0000313" key="7">
    <source>
        <dbReference type="Proteomes" id="UP001596411"/>
    </source>
</evidence>
<reference evidence="7" key="1">
    <citation type="journal article" date="2019" name="Int. J. Syst. Evol. Microbiol.">
        <title>The Global Catalogue of Microorganisms (GCM) 10K type strain sequencing project: providing services to taxonomists for standard genome sequencing and annotation.</title>
        <authorList>
            <consortium name="The Broad Institute Genomics Platform"/>
            <consortium name="The Broad Institute Genome Sequencing Center for Infectious Disease"/>
            <person name="Wu L."/>
            <person name="Ma J."/>
        </authorList>
    </citation>
    <scope>NUCLEOTIDE SEQUENCE [LARGE SCALE GENOMIC DNA]</scope>
    <source>
        <strain evidence="7">CGMCC 1.13666</strain>
    </source>
</reference>
<organism evidence="6 7">
    <name type="scientific">Halomonas salifodinae</name>
    <dbReference type="NCBI Taxonomy" id="438745"/>
    <lineage>
        <taxon>Bacteria</taxon>
        <taxon>Pseudomonadati</taxon>
        <taxon>Pseudomonadota</taxon>
        <taxon>Gammaproteobacteria</taxon>
        <taxon>Oceanospirillales</taxon>
        <taxon>Halomonadaceae</taxon>
        <taxon>Halomonas</taxon>
    </lineage>
</organism>
<evidence type="ECO:0000256" key="3">
    <source>
        <dbReference type="ARBA" id="ARBA00023125"/>
    </source>
</evidence>
<dbReference type="PANTHER" id="PTHR30146:SF148">
    <property type="entry name" value="HTH-TYPE TRANSCRIPTIONAL REPRESSOR PURR-RELATED"/>
    <property type="match status" value="1"/>
</dbReference>
<dbReference type="GO" id="GO:0003677">
    <property type="term" value="F:DNA binding"/>
    <property type="evidence" value="ECO:0007669"/>
    <property type="project" value="UniProtKB-KW"/>
</dbReference>
<dbReference type="InterPro" id="IPR010982">
    <property type="entry name" value="Lambda_DNA-bd_dom_sf"/>
</dbReference>
<keyword evidence="2" id="KW-0805">Transcription regulation</keyword>
<dbReference type="Gene3D" id="3.40.50.2300">
    <property type="match status" value="2"/>
</dbReference>
<dbReference type="InterPro" id="IPR046335">
    <property type="entry name" value="LacI/GalR-like_sensor"/>
</dbReference>
<keyword evidence="3 6" id="KW-0238">DNA-binding</keyword>
<keyword evidence="4" id="KW-0804">Transcription</keyword>
<dbReference type="CDD" id="cd01392">
    <property type="entry name" value="HTH_LacI"/>
    <property type="match status" value="1"/>
</dbReference>
<proteinExistence type="predicted"/>
<dbReference type="InterPro" id="IPR028082">
    <property type="entry name" value="Peripla_BP_I"/>
</dbReference>
<keyword evidence="1" id="KW-0678">Repressor</keyword>
<comment type="caution">
    <text evidence="6">The sequence shown here is derived from an EMBL/GenBank/DDBJ whole genome shotgun (WGS) entry which is preliminary data.</text>
</comment>
<gene>
    <name evidence="6" type="ORF">ACFQH5_17110</name>
</gene>
<dbReference type="Pfam" id="PF13377">
    <property type="entry name" value="Peripla_BP_3"/>
    <property type="match status" value="1"/>
</dbReference>
<dbReference type="InterPro" id="IPR000843">
    <property type="entry name" value="HTH_LacI"/>
</dbReference>
<name>A0ABW2EZ91_9GAMM</name>
<evidence type="ECO:0000256" key="2">
    <source>
        <dbReference type="ARBA" id="ARBA00023015"/>
    </source>
</evidence>
<dbReference type="SMART" id="SM00354">
    <property type="entry name" value="HTH_LACI"/>
    <property type="match status" value="1"/>
</dbReference>